<accession>A0A7C4Q0M9</accession>
<feature type="transmembrane region" description="Helical" evidence="2">
    <location>
        <begin position="941"/>
        <end position="964"/>
    </location>
</feature>
<evidence type="ECO:0000256" key="2">
    <source>
        <dbReference type="SAM" id="Phobius"/>
    </source>
</evidence>
<keyword evidence="2" id="KW-1133">Transmembrane helix</keyword>
<comment type="caution">
    <text evidence="3">The sequence shown here is derived from an EMBL/GenBank/DDBJ whole genome shotgun (WGS) entry which is preliminary data.</text>
</comment>
<dbReference type="AlphaFoldDB" id="A0A7C4Q0M9"/>
<reference evidence="3" key="1">
    <citation type="journal article" date="2020" name="mSystems">
        <title>Genome- and Community-Level Interaction Insights into Carbon Utilization and Element Cycling Functions of Hydrothermarchaeota in Hydrothermal Sediment.</title>
        <authorList>
            <person name="Zhou Z."/>
            <person name="Liu Y."/>
            <person name="Xu W."/>
            <person name="Pan J."/>
            <person name="Luo Z.H."/>
            <person name="Li M."/>
        </authorList>
    </citation>
    <scope>NUCLEOTIDE SEQUENCE [LARGE SCALE GENOMIC DNA]</scope>
    <source>
        <strain evidence="3">SpSt-556</strain>
    </source>
</reference>
<feature type="compositionally biased region" description="Low complexity" evidence="1">
    <location>
        <begin position="903"/>
        <end position="921"/>
    </location>
</feature>
<name>A0A7C4Q0M9_9CHLR</name>
<feature type="region of interest" description="Disordered" evidence="1">
    <location>
        <begin position="713"/>
        <end position="766"/>
    </location>
</feature>
<dbReference type="InterPro" id="IPR013783">
    <property type="entry name" value="Ig-like_fold"/>
</dbReference>
<protein>
    <recommendedName>
        <fullName evidence="4">Fibronectin type-III domain-containing protein</fullName>
    </recommendedName>
</protein>
<feature type="compositionally biased region" description="Polar residues" evidence="1">
    <location>
        <begin position="849"/>
        <end position="862"/>
    </location>
</feature>
<dbReference type="SUPFAM" id="SSF51126">
    <property type="entry name" value="Pectin lyase-like"/>
    <property type="match status" value="1"/>
</dbReference>
<evidence type="ECO:0000313" key="3">
    <source>
        <dbReference type="EMBL" id="HGS86444.1"/>
    </source>
</evidence>
<feature type="region of interest" description="Disordered" evidence="1">
    <location>
        <begin position="807"/>
        <end position="928"/>
    </location>
</feature>
<dbReference type="Gene3D" id="2.60.40.10">
    <property type="entry name" value="Immunoglobulins"/>
    <property type="match status" value="1"/>
</dbReference>
<sequence>MNHTSPTLSPAQRRPLQSAGIIRRVLAVLAVFFILSLPQSTRAQTIQSTSLTLQAPAACPPAGCAAGQTLNVRASFDLTAYLPPPDANVQLCIYTPINWSATDLRIGLTGGVTGNPYQMGITNCSAPPTGYNLLGGVQTTLAVGAFGDWLDFSFRIGNTATAGGSVLTRVLERTAGGWQQTSQAFLGISVTATADVVYVANDAAACGASSPCYINSGEDLPGGLGTGLKDAIDSHPLPGQPATILITGNYLIKNNAVLVDKPHIIQGVNDARITYLGTFCSQPMLRITAGATLRDLTINDGTCSSTSRSLVQVESPQTVSLISNDLTGGQDAVRILDNNGDVILQFNHITGNSGYAIWREAGAGSGKVQAVANNFYANRSGFQVECSNKGRVDHNFWGFGVDPLTAISQCTFTVGKRLGAPALPRSNAPGVTAEKVTVTSTKTYTSDGKVAFQHAPSDSDFDLFIVNHGSGSPDNVPFTGGMPGSLTACSNYYDIFLASDVTLPPSLLDLFFRYDSSTGCTATIESTAYCGSNDPALIPLWWYDPAANITDGWDTTAQNPAGSGAAGATGQTTVCNPVLKEIQVSIDSSGRPNSTDDLNFTPFVVGLLPLPSSVIFSQFTAIAGNTQAAVQWTTVSEVNTSGFYLLRSQSESGGFSRVSPFIPRRGSGIGGAFYEVVDSGLTNGTTYYYRLEIISTTQESSFSGVIRVVPQQATPTSTVTSTPTPSSSPTPTATATSTPTPTDTATSSATPTATGTQFTSTPTVSPTATLTLTPTITLTGTITPTRTITLTLIPTRTRTRTPVIYPTVDYRSPTLPPTRTRFPTRTFTPFGGTPGTGAPTLEGYPAPQGTGSITPNLTTSPQPTFPPGSGYPIGEGTPTLPTGEGYPPPPEPNETRSTSGVETPSPQSTAWTATASATGSPTLPPPEGPKPPLAISFMKEYWQYFLGALIAEILIVAAAGFYLYRKGLLRFPLLRNKNQADQ</sequence>
<evidence type="ECO:0000256" key="1">
    <source>
        <dbReference type="SAM" id="MobiDB-lite"/>
    </source>
</evidence>
<dbReference type="EMBL" id="DSXR01000032">
    <property type="protein sequence ID" value="HGS86444.1"/>
    <property type="molecule type" value="Genomic_DNA"/>
</dbReference>
<dbReference type="SUPFAM" id="SSF49265">
    <property type="entry name" value="Fibronectin type III"/>
    <property type="match status" value="1"/>
</dbReference>
<proteinExistence type="predicted"/>
<dbReference type="InterPro" id="IPR036116">
    <property type="entry name" value="FN3_sf"/>
</dbReference>
<keyword evidence="2" id="KW-0472">Membrane</keyword>
<dbReference type="InterPro" id="IPR011050">
    <property type="entry name" value="Pectin_lyase_fold/virulence"/>
</dbReference>
<keyword evidence="2" id="KW-0812">Transmembrane</keyword>
<feature type="compositionally biased region" description="Low complexity" evidence="1">
    <location>
        <begin position="817"/>
        <end position="840"/>
    </location>
</feature>
<feature type="compositionally biased region" description="Low complexity" evidence="1">
    <location>
        <begin position="872"/>
        <end position="885"/>
    </location>
</feature>
<evidence type="ECO:0008006" key="4">
    <source>
        <dbReference type="Google" id="ProtNLM"/>
    </source>
</evidence>
<organism evidence="3">
    <name type="scientific">Bellilinea caldifistulae</name>
    <dbReference type="NCBI Taxonomy" id="360411"/>
    <lineage>
        <taxon>Bacteria</taxon>
        <taxon>Bacillati</taxon>
        <taxon>Chloroflexota</taxon>
        <taxon>Anaerolineae</taxon>
        <taxon>Anaerolineales</taxon>
        <taxon>Anaerolineaceae</taxon>
        <taxon>Bellilinea</taxon>
    </lineage>
</organism>
<gene>
    <name evidence="3" type="ORF">ENT17_02380</name>
</gene>